<comment type="caution">
    <text evidence="2">The sequence shown here is derived from an EMBL/GenBank/DDBJ whole genome shotgun (WGS) entry which is preliminary data.</text>
</comment>
<name>A0A0R0LWM6_9MICR</name>
<accession>A0A0R0LWM6</accession>
<dbReference type="AlphaFoldDB" id="A0A0R0LWM6"/>
<protein>
    <submittedName>
        <fullName evidence="2">Uncharacterized protein</fullName>
    </submittedName>
</protein>
<evidence type="ECO:0000256" key="1">
    <source>
        <dbReference type="SAM" id="MobiDB-lite"/>
    </source>
</evidence>
<dbReference type="EMBL" id="LGUB01000228">
    <property type="protein sequence ID" value="KRH93747.1"/>
    <property type="molecule type" value="Genomic_DNA"/>
</dbReference>
<reference evidence="2 3" key="1">
    <citation type="submission" date="2015-07" db="EMBL/GenBank/DDBJ databases">
        <title>The genome of Pseudoloma neurophilia, a relevant intracellular parasite of the zebrafish.</title>
        <authorList>
            <person name="Ndikumana S."/>
            <person name="Pelin A."/>
            <person name="Sanders J."/>
            <person name="Corradi N."/>
        </authorList>
    </citation>
    <scope>NUCLEOTIDE SEQUENCE [LARGE SCALE GENOMIC DNA]</scope>
    <source>
        <strain evidence="2 3">MK1</strain>
    </source>
</reference>
<evidence type="ECO:0000313" key="3">
    <source>
        <dbReference type="Proteomes" id="UP000051530"/>
    </source>
</evidence>
<feature type="region of interest" description="Disordered" evidence="1">
    <location>
        <begin position="203"/>
        <end position="233"/>
    </location>
</feature>
<feature type="compositionally biased region" description="Basic residues" evidence="1">
    <location>
        <begin position="216"/>
        <end position="233"/>
    </location>
</feature>
<dbReference type="Proteomes" id="UP000051530">
    <property type="component" value="Unassembled WGS sequence"/>
</dbReference>
<organism evidence="2 3">
    <name type="scientific">Pseudoloma neurophilia</name>
    <dbReference type="NCBI Taxonomy" id="146866"/>
    <lineage>
        <taxon>Eukaryota</taxon>
        <taxon>Fungi</taxon>
        <taxon>Fungi incertae sedis</taxon>
        <taxon>Microsporidia</taxon>
        <taxon>Pseudoloma</taxon>
    </lineage>
</organism>
<dbReference type="VEuPathDB" id="MicrosporidiaDB:M153_594000357"/>
<gene>
    <name evidence="2" type="ORF">M153_594000357</name>
</gene>
<evidence type="ECO:0000313" key="2">
    <source>
        <dbReference type="EMBL" id="KRH93747.1"/>
    </source>
</evidence>
<sequence>MNLFLPPELCKKLLNVKKLLLSSISENDISIQDLESEILKNFKSTSTILPSDVLFLTLLLINGAISEKFIKNLIEKILSFVQTSGELDEMRMFIEEERCLSVEIFKSDENKETKEVINVKYFPITFEKSCHFNLLDLIRLMKVLFIKNRENTLLELRNILDVCTMKYFCKKVFLSLRVDLLRFYQILGQSKHSNDQVKVRYKPSKNENSVLEHPIKRLRKNKNKKKRKKNKKM</sequence>
<keyword evidence="3" id="KW-1185">Reference proteome</keyword>
<proteinExistence type="predicted"/>